<name>A0ABT4VNI2_9HYPH</name>
<evidence type="ECO:0000313" key="1">
    <source>
        <dbReference type="EMBL" id="MDA4846236.1"/>
    </source>
</evidence>
<dbReference type="RefSeq" id="WP_271089967.1">
    <property type="nucleotide sequence ID" value="NZ_JAPJZH010000007.1"/>
</dbReference>
<dbReference type="PRINTS" id="PR00081">
    <property type="entry name" value="GDHRDH"/>
</dbReference>
<dbReference type="EMBL" id="JAPJZH010000007">
    <property type="protein sequence ID" value="MDA4846236.1"/>
    <property type="molecule type" value="Genomic_DNA"/>
</dbReference>
<comment type="caution">
    <text evidence="1">The sequence shown here is derived from an EMBL/GenBank/DDBJ whole genome shotgun (WGS) entry which is preliminary data.</text>
</comment>
<reference evidence="1" key="1">
    <citation type="submission" date="2022-11" db="EMBL/GenBank/DDBJ databases">
        <title>Hoeflea poritis sp. nov., isolated from scleractinian coral Porites lutea.</title>
        <authorList>
            <person name="Zhang G."/>
            <person name="Wei Q."/>
            <person name="Cai L."/>
        </authorList>
    </citation>
    <scope>NUCLEOTIDE SEQUENCE</scope>
    <source>
        <strain evidence="1">E7-10</strain>
    </source>
</reference>
<proteinExistence type="predicted"/>
<dbReference type="PANTHER" id="PTHR43544">
    <property type="entry name" value="SHORT-CHAIN DEHYDROGENASE/REDUCTASE"/>
    <property type="match status" value="1"/>
</dbReference>
<dbReference type="PANTHER" id="PTHR43544:SF12">
    <property type="entry name" value="NAD(P)-BINDING ROSSMANN-FOLD SUPERFAMILY PROTEIN"/>
    <property type="match status" value="1"/>
</dbReference>
<keyword evidence="2" id="KW-1185">Reference proteome</keyword>
<evidence type="ECO:0000313" key="2">
    <source>
        <dbReference type="Proteomes" id="UP001148313"/>
    </source>
</evidence>
<protein>
    <submittedName>
        <fullName evidence="1">SDR family NAD(P)-dependent oxidoreductase</fullName>
    </submittedName>
</protein>
<organism evidence="1 2">
    <name type="scientific">Hoeflea poritis</name>
    <dbReference type="NCBI Taxonomy" id="2993659"/>
    <lineage>
        <taxon>Bacteria</taxon>
        <taxon>Pseudomonadati</taxon>
        <taxon>Pseudomonadota</taxon>
        <taxon>Alphaproteobacteria</taxon>
        <taxon>Hyphomicrobiales</taxon>
        <taxon>Rhizobiaceae</taxon>
        <taxon>Hoeflea</taxon>
    </lineage>
</organism>
<dbReference type="InterPro" id="IPR051468">
    <property type="entry name" value="Fungal_SecMetab_SDRs"/>
</dbReference>
<accession>A0ABT4VNI2</accession>
<dbReference type="SUPFAM" id="SSF51735">
    <property type="entry name" value="NAD(P)-binding Rossmann-fold domains"/>
    <property type="match status" value="1"/>
</dbReference>
<dbReference type="Gene3D" id="3.40.50.720">
    <property type="entry name" value="NAD(P)-binding Rossmann-like Domain"/>
    <property type="match status" value="1"/>
</dbReference>
<dbReference type="InterPro" id="IPR036291">
    <property type="entry name" value="NAD(P)-bd_dom_sf"/>
</dbReference>
<sequence>MPQENVPRHAVVIGAGGAIGSAFARALRNGDPNLHLQLVSRNGVAAADGRSAGHLADFDDEASLQAISGRIAADGPVDLILVATGLLHDDQLRPEKSLRDISAAGLERLYFANAVVPALALKHFAPLLRRDGRAVFAALSARVGSIGDNRLGGWYGYRAAKAGLNMIIRNAGIELTRRNPRSIVVGLHPGTVDSRLSKPFQAGVKPGNLFSADHAAGKLLDVVAGLTPDDTGHCFAWDGKRIPA</sequence>
<dbReference type="InterPro" id="IPR002347">
    <property type="entry name" value="SDR_fam"/>
</dbReference>
<dbReference type="Proteomes" id="UP001148313">
    <property type="component" value="Unassembled WGS sequence"/>
</dbReference>
<dbReference type="Pfam" id="PF00106">
    <property type="entry name" value="adh_short"/>
    <property type="match status" value="1"/>
</dbReference>
<gene>
    <name evidence="1" type="ORF">OOZ53_12795</name>
</gene>